<keyword evidence="2" id="KW-1185">Reference proteome</keyword>
<evidence type="ECO:0000313" key="2">
    <source>
        <dbReference type="Proteomes" id="UP000401081"/>
    </source>
</evidence>
<reference evidence="1 2" key="1">
    <citation type="submission" date="2019-03" db="EMBL/GenBank/DDBJ databases">
        <authorList>
            <consortium name="Pathogen Informatics"/>
        </authorList>
    </citation>
    <scope>NUCLEOTIDE SEQUENCE [LARGE SCALE GENOMIC DNA]</scope>
    <source>
        <strain evidence="1 2">NCTC12993</strain>
    </source>
</reference>
<proteinExistence type="predicted"/>
<dbReference type="InterPro" id="IPR003458">
    <property type="entry name" value="Phage_T4_Gp38_tail_assem"/>
</dbReference>
<accession>A0A485CWG3</accession>
<gene>
    <name evidence="1" type="ORF">NCTC12993_07205</name>
</gene>
<dbReference type="RefSeq" id="WP_061283814.1">
    <property type="nucleotide sequence ID" value="NZ_BCTM01000021.1"/>
</dbReference>
<name>A0A485CWG3_KLUCR</name>
<sequence>MIIYVWKGDSRSYGSSPDVWGGNVLPVAVPDNFSGGNKTYNPETGEWIIDPPYARTHEDDVRDAETCRRNMKAEAEKTMSGWILDLSLGLISDEDKQKLIAWRLYVKALDALELDAAPDIEWPPRPEN</sequence>
<dbReference type="AlphaFoldDB" id="A0A485CWG3"/>
<dbReference type="EMBL" id="CAADJD010000031">
    <property type="protein sequence ID" value="VFS89179.1"/>
    <property type="molecule type" value="Genomic_DNA"/>
</dbReference>
<organism evidence="1 2">
    <name type="scientific">Kluyvera cryocrescens</name>
    <name type="common">Kluyvera citrophila</name>
    <dbReference type="NCBI Taxonomy" id="580"/>
    <lineage>
        <taxon>Bacteria</taxon>
        <taxon>Pseudomonadati</taxon>
        <taxon>Pseudomonadota</taxon>
        <taxon>Gammaproteobacteria</taxon>
        <taxon>Enterobacterales</taxon>
        <taxon>Enterobacteriaceae</taxon>
        <taxon>Kluyvera</taxon>
    </lineage>
</organism>
<protein>
    <submittedName>
        <fullName evidence="1">Caudovirales tail fibre assembly protein</fullName>
    </submittedName>
</protein>
<evidence type="ECO:0000313" key="1">
    <source>
        <dbReference type="EMBL" id="VFS89179.1"/>
    </source>
</evidence>
<dbReference type="Pfam" id="PF02413">
    <property type="entry name" value="Caudo_TAP"/>
    <property type="match status" value="1"/>
</dbReference>
<dbReference type="Proteomes" id="UP000401081">
    <property type="component" value="Unassembled WGS sequence"/>
</dbReference>